<feature type="compositionally biased region" description="Low complexity" evidence="1">
    <location>
        <begin position="221"/>
        <end position="248"/>
    </location>
</feature>
<reference evidence="3" key="1">
    <citation type="submission" date="2012-02" db="EMBL/GenBank/DDBJ databases">
        <title>Whole genome shotgun sequence of Gordonia otitidis NBRC 100426.</title>
        <authorList>
            <person name="Yoshida I."/>
            <person name="Hosoyama A."/>
            <person name="Tsuchikane K."/>
            <person name="Katsumata H."/>
            <person name="Yamazaki S."/>
            <person name="Fujita N."/>
        </authorList>
    </citation>
    <scope>NUCLEOTIDE SEQUENCE [LARGE SCALE GENOMIC DNA]</scope>
    <source>
        <strain evidence="3">NBRC 100426</strain>
    </source>
</reference>
<feature type="region of interest" description="Disordered" evidence="1">
    <location>
        <begin position="221"/>
        <end position="350"/>
    </location>
</feature>
<keyword evidence="4" id="KW-1185">Reference proteome</keyword>
<dbReference type="Proteomes" id="UP000005038">
    <property type="component" value="Unassembled WGS sequence"/>
</dbReference>
<dbReference type="AlphaFoldDB" id="H5TRP9"/>
<dbReference type="STRING" id="1108044.GOOTI_202_00130"/>
<comment type="caution">
    <text evidence="3">The sequence shown here is derived from an EMBL/GenBank/DDBJ whole genome shotgun (WGS) entry which is preliminary data.</text>
</comment>
<evidence type="ECO:0000256" key="1">
    <source>
        <dbReference type="SAM" id="MobiDB-lite"/>
    </source>
</evidence>
<dbReference type="SUPFAM" id="SSF53187">
    <property type="entry name" value="Zn-dependent exopeptidases"/>
    <property type="match status" value="1"/>
</dbReference>
<accession>H5TRP9</accession>
<dbReference type="EMBL" id="BAFB01000202">
    <property type="protein sequence ID" value="GAB36157.1"/>
    <property type="molecule type" value="Genomic_DNA"/>
</dbReference>
<feature type="compositionally biased region" description="Low complexity" evidence="1">
    <location>
        <begin position="260"/>
        <end position="275"/>
    </location>
</feature>
<sequence length="539" mass="53931">MQSAMANLGDRHTRVASATDYAALARTPWAVGDQSLFGARLLCSQDRSPVTTPMLTRSDPAETSATAADSATAASDSSASAGAVTATSSESDARNSTTADPAATTASAATSAQPGSSTTAQWGLQRLSGGSVQHVAAHGGWGPAADGRYAARQMALVQTARGLSSIAVAASPTEPGQTAATGLVDKVAGWLQEHLTHAPAGFCDAADAKAAAGAAAPASTSTAQAGGSAESSASSAASAADGQDAADSPTALPEAGAVGAEASSPATTSSTSSSPAPQPQEPTPAPATTSAPAPASAAPTPSSAAAPQLVAPQQVCRPTVVALDPGHSPTHVEPFDPVTGAKMVDDPNGAEGDDNLYVANAVKTALERSRGYKVVLLKTRADEQVNYRERIARAEQAGAAIGVSIHTSPGDNAIFPQRDGLFREGPGADGATKRVTFTDAELATRSQLYSTKFSAARQAAEGHSITIRDNSFNGRAPLWSGNIPIISLISQKVPWVYNEFGPASGAGGANAVAHTDLDKYATGIADGIRAATPAAKCGE</sequence>
<protein>
    <recommendedName>
        <fullName evidence="2">MurNAc-LAA domain-containing protein</fullName>
    </recommendedName>
</protein>
<feature type="compositionally biased region" description="Pro residues" evidence="1">
    <location>
        <begin position="276"/>
        <end position="285"/>
    </location>
</feature>
<feature type="compositionally biased region" description="Low complexity" evidence="1">
    <location>
        <begin position="286"/>
        <end position="315"/>
    </location>
</feature>
<feature type="domain" description="MurNAc-LAA" evidence="2">
    <location>
        <begin position="321"/>
        <end position="407"/>
    </location>
</feature>
<gene>
    <name evidence="3" type="ORF">GOOTI_202_00130</name>
</gene>
<dbReference type="GO" id="GO:0008745">
    <property type="term" value="F:N-acetylmuramoyl-L-alanine amidase activity"/>
    <property type="evidence" value="ECO:0007669"/>
    <property type="project" value="InterPro"/>
</dbReference>
<evidence type="ECO:0000313" key="3">
    <source>
        <dbReference type="EMBL" id="GAB36157.1"/>
    </source>
</evidence>
<dbReference type="Pfam" id="PF01520">
    <property type="entry name" value="Amidase_3"/>
    <property type="match status" value="1"/>
</dbReference>
<dbReference type="InterPro" id="IPR002508">
    <property type="entry name" value="MurNAc-LAA_cat"/>
</dbReference>
<dbReference type="GO" id="GO:0009253">
    <property type="term" value="P:peptidoglycan catabolic process"/>
    <property type="evidence" value="ECO:0007669"/>
    <property type="project" value="InterPro"/>
</dbReference>
<evidence type="ECO:0000259" key="2">
    <source>
        <dbReference type="Pfam" id="PF01520"/>
    </source>
</evidence>
<feature type="compositionally biased region" description="Low complexity" evidence="1">
    <location>
        <begin position="61"/>
        <end position="121"/>
    </location>
</feature>
<feature type="region of interest" description="Disordered" evidence="1">
    <location>
        <begin position="51"/>
        <end position="121"/>
    </location>
</feature>
<organism evidence="3 4">
    <name type="scientific">Gordonia otitidis (strain DSM 44809 / CCUG 52243 / JCM 12355 / NBRC 100426 / IFM 10032)</name>
    <dbReference type="NCBI Taxonomy" id="1108044"/>
    <lineage>
        <taxon>Bacteria</taxon>
        <taxon>Bacillati</taxon>
        <taxon>Actinomycetota</taxon>
        <taxon>Actinomycetes</taxon>
        <taxon>Mycobacteriales</taxon>
        <taxon>Gordoniaceae</taxon>
        <taxon>Gordonia</taxon>
    </lineage>
</organism>
<dbReference type="Gene3D" id="3.40.630.40">
    <property type="entry name" value="Zn-dependent exopeptidases"/>
    <property type="match status" value="1"/>
</dbReference>
<name>H5TRP9_GORO1</name>
<evidence type="ECO:0000313" key="4">
    <source>
        <dbReference type="Proteomes" id="UP000005038"/>
    </source>
</evidence>
<proteinExistence type="predicted"/>